<evidence type="ECO:0000313" key="2">
    <source>
        <dbReference type="Proteomes" id="UP000485058"/>
    </source>
</evidence>
<dbReference type="AlphaFoldDB" id="A0A699Z0L6"/>
<comment type="caution">
    <text evidence="1">The sequence shown here is derived from an EMBL/GenBank/DDBJ whole genome shotgun (WGS) entry which is preliminary data.</text>
</comment>
<keyword evidence="2" id="KW-1185">Reference proteome</keyword>
<name>A0A699Z0L6_HAELA</name>
<organism evidence="1 2">
    <name type="scientific">Haematococcus lacustris</name>
    <name type="common">Green alga</name>
    <name type="synonym">Haematococcus pluvialis</name>
    <dbReference type="NCBI Taxonomy" id="44745"/>
    <lineage>
        <taxon>Eukaryota</taxon>
        <taxon>Viridiplantae</taxon>
        <taxon>Chlorophyta</taxon>
        <taxon>core chlorophytes</taxon>
        <taxon>Chlorophyceae</taxon>
        <taxon>CS clade</taxon>
        <taxon>Chlamydomonadales</taxon>
        <taxon>Haematococcaceae</taxon>
        <taxon>Haematococcus</taxon>
    </lineage>
</organism>
<accession>A0A699Z0L6</accession>
<proteinExistence type="predicted"/>
<gene>
    <name evidence="1" type="ORF">HaLaN_11204</name>
</gene>
<protein>
    <submittedName>
        <fullName evidence="1">Uncharacterized protein</fullName>
    </submittedName>
</protein>
<reference evidence="1 2" key="1">
    <citation type="submission" date="2020-02" db="EMBL/GenBank/DDBJ databases">
        <title>Draft genome sequence of Haematococcus lacustris strain NIES-144.</title>
        <authorList>
            <person name="Morimoto D."/>
            <person name="Nakagawa S."/>
            <person name="Yoshida T."/>
            <person name="Sawayama S."/>
        </authorList>
    </citation>
    <scope>NUCLEOTIDE SEQUENCE [LARGE SCALE GENOMIC DNA]</scope>
    <source>
        <strain evidence="1 2">NIES-144</strain>
    </source>
</reference>
<sequence length="63" mass="6557">MCRAIAEPTVQQGSWVSPRARAALFGPAREQVAEQEAVVTGSLPDWLQGSVIGNGGGLYSGTK</sequence>
<evidence type="ECO:0000313" key="1">
    <source>
        <dbReference type="EMBL" id="GFH15045.1"/>
    </source>
</evidence>
<dbReference type="Proteomes" id="UP000485058">
    <property type="component" value="Unassembled WGS sequence"/>
</dbReference>
<dbReference type="EMBL" id="BLLF01000799">
    <property type="protein sequence ID" value="GFH15045.1"/>
    <property type="molecule type" value="Genomic_DNA"/>
</dbReference>